<evidence type="ECO:0000313" key="2">
    <source>
        <dbReference type="Proteomes" id="UP000093514"/>
    </source>
</evidence>
<reference evidence="1 2" key="2">
    <citation type="submission" date="2016-08" db="EMBL/GenBank/DDBJ databases">
        <title>Orenia metallireducens sp. nov. strain Z6, a Novel Metal-reducing Firmicute from the Deep Subsurface.</title>
        <authorList>
            <person name="Maxim B.I."/>
            <person name="Kenneth K."/>
            <person name="Flynn T.M."/>
            <person name="Oloughlin E.J."/>
            <person name="Locke R.A."/>
            <person name="Weber J.R."/>
            <person name="Egan S.M."/>
            <person name="Mackie R.I."/>
            <person name="Cann I.K."/>
        </authorList>
    </citation>
    <scope>NUCLEOTIDE SEQUENCE [LARGE SCALE GENOMIC DNA]</scope>
    <source>
        <strain evidence="1 2">Z6</strain>
    </source>
</reference>
<reference evidence="2" key="1">
    <citation type="submission" date="2016-07" db="EMBL/GenBank/DDBJ databases">
        <authorList>
            <person name="Florea S."/>
            <person name="Webb J.S."/>
            <person name="Jaromczyk J."/>
            <person name="Schardl C.L."/>
        </authorList>
    </citation>
    <scope>NUCLEOTIDE SEQUENCE [LARGE SCALE GENOMIC DNA]</scope>
    <source>
        <strain evidence="2">Z6</strain>
    </source>
</reference>
<dbReference type="PANTHER" id="PTHR43235:SF1">
    <property type="entry name" value="GLUTAMINE AMIDOTRANSFERASE PB2B2.05-RELATED"/>
    <property type="match status" value="1"/>
</dbReference>
<evidence type="ECO:0000313" key="1">
    <source>
        <dbReference type="EMBL" id="OCL27283.1"/>
    </source>
</evidence>
<dbReference type="AlphaFoldDB" id="A0A1C0AAJ5"/>
<dbReference type="GO" id="GO:0005829">
    <property type="term" value="C:cytosol"/>
    <property type="evidence" value="ECO:0007669"/>
    <property type="project" value="TreeGrafter"/>
</dbReference>
<dbReference type="PROSITE" id="PS51273">
    <property type="entry name" value="GATASE_TYPE_1"/>
    <property type="match status" value="1"/>
</dbReference>
<dbReference type="OrthoDB" id="9813383at2"/>
<keyword evidence="2" id="KW-1185">Reference proteome</keyword>
<name>A0A1C0AAJ5_9FIRM</name>
<accession>A0A1C0AAJ5</accession>
<dbReference type="PANTHER" id="PTHR43235">
    <property type="entry name" value="GLUTAMINE AMIDOTRANSFERASE PB2B2.05-RELATED"/>
    <property type="match status" value="1"/>
</dbReference>
<dbReference type="FunFam" id="3.40.50.880:FF:000030">
    <property type="entry name" value="Gamma-glutamyl-gamma-aminobutyrate hydrolase PuuD"/>
    <property type="match status" value="1"/>
</dbReference>
<gene>
    <name evidence="1" type="ORF">U472_07405</name>
</gene>
<comment type="caution">
    <text evidence="1">The sequence shown here is derived from an EMBL/GenBank/DDBJ whole genome shotgun (WGS) entry which is preliminary data.</text>
</comment>
<dbReference type="Pfam" id="PF07722">
    <property type="entry name" value="Peptidase_C26"/>
    <property type="match status" value="1"/>
</dbReference>
<dbReference type="Proteomes" id="UP000093514">
    <property type="component" value="Unassembled WGS sequence"/>
</dbReference>
<dbReference type="CDD" id="cd01745">
    <property type="entry name" value="GATase1_2"/>
    <property type="match status" value="1"/>
</dbReference>
<dbReference type="GO" id="GO:0016811">
    <property type="term" value="F:hydrolase activity, acting on carbon-nitrogen (but not peptide) bonds, in linear amides"/>
    <property type="evidence" value="ECO:0007669"/>
    <property type="project" value="InterPro"/>
</dbReference>
<sequence>MRKPIIGITTFCKRENKLNKVYNKVSYNYIISVINAGGVPVLIPLLEDKAEVKTYIEMIDGLILTGGEDICPHRYGEYPINQVTKFDSKRDEWEIELFREAYQRQMPILGICRGMQLMNIAQGGSLYQDIIEEYQDGVCHLSCSTDVCELYHSISIKKNSKLFSILKREEIEVNSYHHQAVKKLGRELIVTAKSEEGIIEGVESESRGFVVGVQWHPEDLTLRYPSFLELFKTLIKIAKG</sequence>
<protein>
    <submittedName>
        <fullName evidence="1">Gamma-glutamyl-gamma-aminobutyrate hydrolase</fullName>
    </submittedName>
</protein>
<dbReference type="InterPro" id="IPR044668">
    <property type="entry name" value="PuuD-like"/>
</dbReference>
<dbReference type="SUPFAM" id="SSF52317">
    <property type="entry name" value="Class I glutamine amidotransferase-like"/>
    <property type="match status" value="1"/>
</dbReference>
<dbReference type="InterPro" id="IPR011697">
    <property type="entry name" value="Peptidase_C26"/>
</dbReference>
<dbReference type="RefSeq" id="WP_068717007.1">
    <property type="nucleotide sequence ID" value="NZ_LWDV01000008.1"/>
</dbReference>
<dbReference type="Gene3D" id="3.40.50.880">
    <property type="match status" value="1"/>
</dbReference>
<organism evidence="1 2">
    <name type="scientific">Orenia metallireducens</name>
    <dbReference type="NCBI Taxonomy" id="1413210"/>
    <lineage>
        <taxon>Bacteria</taxon>
        <taxon>Bacillati</taxon>
        <taxon>Bacillota</taxon>
        <taxon>Clostridia</taxon>
        <taxon>Halanaerobiales</taxon>
        <taxon>Halobacteroidaceae</taxon>
        <taxon>Orenia</taxon>
    </lineage>
</organism>
<dbReference type="EMBL" id="LWDV01000008">
    <property type="protein sequence ID" value="OCL27283.1"/>
    <property type="molecule type" value="Genomic_DNA"/>
</dbReference>
<keyword evidence="1" id="KW-0378">Hydrolase</keyword>
<proteinExistence type="predicted"/>
<dbReference type="InterPro" id="IPR029062">
    <property type="entry name" value="Class_I_gatase-like"/>
</dbReference>